<dbReference type="RefSeq" id="WP_145343060.1">
    <property type="nucleotide sequence ID" value="NZ_SMLY01000065.1"/>
</dbReference>
<name>A0A562T3S6_9HYPH</name>
<evidence type="ECO:0000313" key="1">
    <source>
        <dbReference type="EMBL" id="TWI87600.1"/>
    </source>
</evidence>
<evidence type="ECO:0000313" key="2">
    <source>
        <dbReference type="Proteomes" id="UP000320593"/>
    </source>
</evidence>
<dbReference type="EMBL" id="VLLF01000004">
    <property type="protein sequence ID" value="TWI87600.1"/>
    <property type="molecule type" value="Genomic_DNA"/>
</dbReference>
<evidence type="ECO:0008006" key="3">
    <source>
        <dbReference type="Google" id="ProtNLM"/>
    </source>
</evidence>
<accession>A0A562T3S6</accession>
<organism evidence="1 2">
    <name type="scientific">Roseibium hamelinense</name>
    <dbReference type="NCBI Taxonomy" id="150831"/>
    <lineage>
        <taxon>Bacteria</taxon>
        <taxon>Pseudomonadati</taxon>
        <taxon>Pseudomonadota</taxon>
        <taxon>Alphaproteobacteria</taxon>
        <taxon>Hyphomicrobiales</taxon>
        <taxon>Stappiaceae</taxon>
        <taxon>Roseibium</taxon>
    </lineage>
</organism>
<protein>
    <recommendedName>
        <fullName evidence="3">N-acetyltransferase domain-containing protein</fullName>
    </recommendedName>
</protein>
<comment type="caution">
    <text evidence="1">The sequence shown here is derived from an EMBL/GenBank/DDBJ whole genome shotgun (WGS) entry which is preliminary data.</text>
</comment>
<dbReference type="OrthoDB" id="9806976at2"/>
<dbReference type="AlphaFoldDB" id="A0A562T3S6"/>
<proteinExistence type="predicted"/>
<gene>
    <name evidence="1" type="ORF">JM93_02167</name>
</gene>
<keyword evidence="2" id="KW-1185">Reference proteome</keyword>
<reference evidence="1 2" key="1">
    <citation type="submission" date="2019-07" db="EMBL/GenBank/DDBJ databases">
        <title>Genomic Encyclopedia of Archaeal and Bacterial Type Strains, Phase II (KMG-II): from individual species to whole genera.</title>
        <authorList>
            <person name="Goeker M."/>
        </authorList>
    </citation>
    <scope>NUCLEOTIDE SEQUENCE [LARGE SCALE GENOMIC DNA]</scope>
    <source>
        <strain evidence="1 2">ATCC BAA-252</strain>
    </source>
</reference>
<dbReference type="Proteomes" id="UP000320593">
    <property type="component" value="Unassembled WGS sequence"/>
</dbReference>
<sequence>MRVELALAGPALHRKAEEMAELAFSYHRRPFPKRHRIAFRYLLVEPLKGRVYLVMQDLYALGLLSLSFVHSIQHGGLVAELEIFHLCGPHSDNKPLRDRVLELLFDDLQTLGAVGVVVRSHGLVPNEDYFHDRGFEAVGLVEYVREVNQPDPPLEEKGGRVGLKRLFG</sequence>